<dbReference type="Pfam" id="PF00916">
    <property type="entry name" value="Sulfate_transp"/>
    <property type="match status" value="1"/>
</dbReference>
<feature type="transmembrane region" description="Helical" evidence="5">
    <location>
        <begin position="197"/>
        <end position="215"/>
    </location>
</feature>
<feature type="transmembrane region" description="Helical" evidence="5">
    <location>
        <begin position="42"/>
        <end position="58"/>
    </location>
</feature>
<evidence type="ECO:0000259" key="6">
    <source>
        <dbReference type="PROSITE" id="PS50801"/>
    </source>
</evidence>
<sequence>MIQKLGTIRTYFKEDVTAALGLALVVLPIALGIAIASGVPPMAGVISAVIGGIVATFFRSSQITINGPSAGLITVMLSGVIVLGEGEPLVGFQYILAATVVAGIGQMILGLLRFGEIADITPAAAINGMLAAVGLTIIGTQGHVIFGHSTQSDNAYESLQQLQYSIQNLNPIITLIGGIATIVLITYNKVNIKVAQYLPAPIWIILFTIPIVYYFNFFETHYVPMFGTAFDVGPSYLVDIPVEITSYMFDPNFSKIGELHFWGVSLSILIVSTIETLVSARVVDKLDPLERHTNLNKELFAVGLSSIISGCLGGLPVITAIPVHNGAKTKWSNLYYGLILGFFVLLMAPLIRLIPLAALAVLLVYTGYKLATLKIWKDTYRKGDDQFLIFLTTLLATLVYDLLIGLVVGATITLFIHYVKSNLGRKQFVHYLINPSIDTTRTENTHELYIKLKGIVNFVNIPKLKRVLRDSAKEEKHIIVDMSHARLIDYTVLEYLHDDAPRYDLMNVQFEIVGLGAHDASSRHPNATRILPEDKKPQLNQRQSALKVLCEENNGTFWPEVRWDFHQFKDFEFFKTRTIEYTFNTAKGHYKMFFEWETCDITFEEGGLFSNQERYTSVLALHLPFNAPQFVLQREALLDKIGVKLALRDEDINLEGYPDFSEKFLLEGNNPAEVRKFFNDSLVRYLNNNPNYHMECNGAMLLIFREMRFATPTAMTRIHEFSHELAEILLESWKAQPLDLEAML</sequence>
<feature type="transmembrane region" description="Helical" evidence="5">
    <location>
        <begin position="166"/>
        <end position="185"/>
    </location>
</feature>
<accession>A0A915YB19</accession>
<feature type="transmembrane region" description="Helical" evidence="5">
    <location>
        <begin position="335"/>
        <end position="366"/>
    </location>
</feature>
<dbReference type="EMBL" id="AP026867">
    <property type="protein sequence ID" value="BDS09788.1"/>
    <property type="molecule type" value="Genomic_DNA"/>
</dbReference>
<dbReference type="RefSeq" id="WP_264791149.1">
    <property type="nucleotide sequence ID" value="NZ_AP026867.1"/>
</dbReference>
<dbReference type="AlphaFoldDB" id="A0A915YB19"/>
<evidence type="ECO:0000256" key="5">
    <source>
        <dbReference type="SAM" id="Phobius"/>
    </source>
</evidence>
<dbReference type="InterPro" id="IPR036513">
    <property type="entry name" value="STAS_dom_sf"/>
</dbReference>
<feature type="transmembrane region" description="Helical" evidence="5">
    <location>
        <begin position="387"/>
        <end position="418"/>
    </location>
</feature>
<feature type="transmembrane region" description="Helical" evidence="5">
    <location>
        <begin position="65"/>
        <end position="84"/>
    </location>
</feature>
<gene>
    <name evidence="7" type="ORF">AsAng_0004930</name>
</gene>
<evidence type="ECO:0000313" key="7">
    <source>
        <dbReference type="EMBL" id="BDS09788.1"/>
    </source>
</evidence>
<dbReference type="Proteomes" id="UP001060919">
    <property type="component" value="Chromosome"/>
</dbReference>
<dbReference type="PROSITE" id="PS50801">
    <property type="entry name" value="STAS"/>
    <property type="match status" value="1"/>
</dbReference>
<reference evidence="7" key="1">
    <citation type="submission" date="2022-09" db="EMBL/GenBank/DDBJ databases">
        <title>Aureispira anguillicida sp. nov., isolated from Leptocephalus of Japanese eel Anguilla japonica.</title>
        <authorList>
            <person name="Yuasa K."/>
            <person name="Mekata T."/>
            <person name="Ikunari K."/>
        </authorList>
    </citation>
    <scope>NUCLEOTIDE SEQUENCE</scope>
    <source>
        <strain evidence="7">EL160426</strain>
    </source>
</reference>
<name>A0A915YB19_9BACT</name>
<evidence type="ECO:0000256" key="1">
    <source>
        <dbReference type="ARBA" id="ARBA00004141"/>
    </source>
</evidence>
<keyword evidence="4 5" id="KW-0472">Membrane</keyword>
<dbReference type="KEGG" id="aup:AsAng_0004930"/>
<evidence type="ECO:0000313" key="8">
    <source>
        <dbReference type="Proteomes" id="UP001060919"/>
    </source>
</evidence>
<evidence type="ECO:0000256" key="2">
    <source>
        <dbReference type="ARBA" id="ARBA00022692"/>
    </source>
</evidence>
<evidence type="ECO:0000256" key="4">
    <source>
        <dbReference type="ARBA" id="ARBA00023136"/>
    </source>
</evidence>
<feature type="transmembrane region" description="Helical" evidence="5">
    <location>
        <begin position="90"/>
        <end position="112"/>
    </location>
</feature>
<dbReference type="SUPFAM" id="SSF52091">
    <property type="entry name" value="SpoIIaa-like"/>
    <property type="match status" value="1"/>
</dbReference>
<dbReference type="PANTHER" id="PTHR11814">
    <property type="entry name" value="SULFATE TRANSPORTER"/>
    <property type="match status" value="1"/>
</dbReference>
<dbReference type="GO" id="GO:0016020">
    <property type="term" value="C:membrane"/>
    <property type="evidence" value="ECO:0007669"/>
    <property type="project" value="UniProtKB-SubCell"/>
</dbReference>
<keyword evidence="3 5" id="KW-1133">Transmembrane helix</keyword>
<feature type="transmembrane region" description="Helical" evidence="5">
    <location>
        <begin position="299"/>
        <end position="323"/>
    </location>
</feature>
<keyword evidence="2 5" id="KW-0812">Transmembrane</keyword>
<protein>
    <submittedName>
        <fullName evidence="7">SulP family inorganic anion transporter</fullName>
    </submittedName>
</protein>
<feature type="transmembrane region" description="Helical" evidence="5">
    <location>
        <begin position="124"/>
        <end position="146"/>
    </location>
</feature>
<proteinExistence type="predicted"/>
<evidence type="ECO:0000256" key="3">
    <source>
        <dbReference type="ARBA" id="ARBA00022989"/>
    </source>
</evidence>
<dbReference type="GO" id="GO:0055085">
    <property type="term" value="P:transmembrane transport"/>
    <property type="evidence" value="ECO:0007669"/>
    <property type="project" value="InterPro"/>
</dbReference>
<dbReference type="InterPro" id="IPR001902">
    <property type="entry name" value="SLC26A/SulP_fam"/>
</dbReference>
<comment type="subcellular location">
    <subcellularLocation>
        <location evidence="1">Membrane</location>
        <topology evidence="1">Multi-pass membrane protein</topology>
    </subcellularLocation>
</comment>
<feature type="transmembrane region" description="Helical" evidence="5">
    <location>
        <begin position="259"/>
        <end position="278"/>
    </location>
</feature>
<keyword evidence="8" id="KW-1185">Reference proteome</keyword>
<feature type="domain" description="STAS" evidence="6">
    <location>
        <begin position="450"/>
        <end position="515"/>
    </location>
</feature>
<dbReference type="Pfam" id="PF01740">
    <property type="entry name" value="STAS"/>
    <property type="match status" value="1"/>
</dbReference>
<dbReference type="Gene3D" id="3.30.750.24">
    <property type="entry name" value="STAS domain"/>
    <property type="match status" value="1"/>
</dbReference>
<dbReference type="InterPro" id="IPR002645">
    <property type="entry name" value="STAS_dom"/>
</dbReference>
<organism evidence="7 8">
    <name type="scientific">Aureispira anguillae</name>
    <dbReference type="NCBI Taxonomy" id="2864201"/>
    <lineage>
        <taxon>Bacteria</taxon>
        <taxon>Pseudomonadati</taxon>
        <taxon>Bacteroidota</taxon>
        <taxon>Saprospiria</taxon>
        <taxon>Saprospirales</taxon>
        <taxon>Saprospiraceae</taxon>
        <taxon>Aureispira</taxon>
    </lineage>
</organism>
<feature type="transmembrane region" description="Helical" evidence="5">
    <location>
        <begin position="16"/>
        <end position="36"/>
    </location>
</feature>
<dbReference type="InterPro" id="IPR011547">
    <property type="entry name" value="SLC26A/SulP_dom"/>
</dbReference>